<dbReference type="Pfam" id="PF01656">
    <property type="entry name" value="CbiA"/>
    <property type="match status" value="1"/>
</dbReference>
<dbReference type="InterPro" id="IPR050678">
    <property type="entry name" value="DNA_Partitioning_ATPase"/>
</dbReference>
<proteinExistence type="predicted"/>
<sequence length="195" mass="20567">MIIGVINAKGGVGKTTTAIYLGCAFAAEGKPVTVIDLDQQGSASRWADLAESADDPLPFPVEVSNVGRLDKTITRAGQNAVTILDTPPGDTRSIDAAIKVSDFVLIPTQTSLIEVDRVWETLPTVDHLPHGVLITSARLGTKSLDEAVAALEANDIGVFRSRIPIRESIRASFGATPTTDEGYGSVAREILEAIS</sequence>
<dbReference type="eggNOG" id="COG1192">
    <property type="taxonomic scope" value="Bacteria"/>
</dbReference>
<name>S5SXR5_9CORY</name>
<dbReference type="PANTHER" id="PTHR13696:SF99">
    <property type="entry name" value="COBYRINIC ACID AC-DIAMIDE SYNTHASE"/>
    <property type="match status" value="1"/>
</dbReference>
<dbReference type="PATRIC" id="fig|1224163.3.peg.2584"/>
<dbReference type="PANTHER" id="PTHR13696">
    <property type="entry name" value="P-LOOP CONTAINING NUCLEOSIDE TRIPHOSPHATE HYDROLASE"/>
    <property type="match status" value="1"/>
</dbReference>
<evidence type="ECO:0000313" key="2">
    <source>
        <dbReference type="EMBL" id="AGS36029.1"/>
    </source>
</evidence>
<dbReference type="KEGG" id="cmd:B841_12921"/>
<keyword evidence="3" id="KW-1185">Reference proteome</keyword>
<dbReference type="PIRSF" id="PIRSF009320">
    <property type="entry name" value="Nuc_binding_HP_1000"/>
    <property type="match status" value="1"/>
</dbReference>
<dbReference type="OrthoDB" id="9804460at2"/>
<geneLocation type="plasmid" evidence="2 3">
    <name>pCmaris1</name>
</geneLocation>
<accession>S5SXR5</accession>
<gene>
    <name evidence="2" type="ORF">B841_12921</name>
</gene>
<dbReference type="CDD" id="cd02042">
    <property type="entry name" value="ParAB_family"/>
    <property type="match status" value="1"/>
</dbReference>
<dbReference type="HOGENOM" id="CLU_037612_5_1_11"/>
<evidence type="ECO:0000259" key="1">
    <source>
        <dbReference type="Pfam" id="PF01656"/>
    </source>
</evidence>
<dbReference type="Proteomes" id="UP000015388">
    <property type="component" value="Plasmid pCmaris1"/>
</dbReference>
<dbReference type="AlphaFoldDB" id="S5SXR5"/>
<feature type="domain" description="CobQ/CobB/MinD/ParA nucleotide binding" evidence="1">
    <location>
        <begin position="4"/>
        <end position="169"/>
    </location>
</feature>
<dbReference type="InterPro" id="IPR002586">
    <property type="entry name" value="CobQ/CobB/MinD/ParA_Nub-bd_dom"/>
</dbReference>
<dbReference type="Gene3D" id="3.40.50.300">
    <property type="entry name" value="P-loop containing nucleotide triphosphate hydrolases"/>
    <property type="match status" value="1"/>
</dbReference>
<dbReference type="InterPro" id="IPR027417">
    <property type="entry name" value="P-loop_NTPase"/>
</dbReference>
<dbReference type="RefSeq" id="WP_020935831.1">
    <property type="nucleotide sequence ID" value="NC_021920.1"/>
</dbReference>
<organism evidence="2 3">
    <name type="scientific">Corynebacterium maris DSM 45190</name>
    <dbReference type="NCBI Taxonomy" id="1224163"/>
    <lineage>
        <taxon>Bacteria</taxon>
        <taxon>Bacillati</taxon>
        <taxon>Actinomycetota</taxon>
        <taxon>Actinomycetes</taxon>
        <taxon>Mycobacteriales</taxon>
        <taxon>Corynebacteriaceae</taxon>
        <taxon>Corynebacterium</taxon>
    </lineage>
</organism>
<dbReference type="EMBL" id="CP003925">
    <property type="protein sequence ID" value="AGS36029.1"/>
    <property type="molecule type" value="Genomic_DNA"/>
</dbReference>
<protein>
    <recommendedName>
        <fullName evidence="1">CobQ/CobB/MinD/ParA nucleotide binding domain-containing protein</fullName>
    </recommendedName>
</protein>
<keyword evidence="2" id="KW-0614">Plasmid</keyword>
<evidence type="ECO:0000313" key="3">
    <source>
        <dbReference type="Proteomes" id="UP000015388"/>
    </source>
</evidence>
<reference evidence="2 3" key="1">
    <citation type="submission" date="2012-11" db="EMBL/GenBank/DDBJ databases">
        <title>The complete genome sequence of Corynebacterium maris Coryn-1 (=DSM 45190).</title>
        <authorList>
            <person name="Schaffert L."/>
            <person name="Albersmeier A."/>
            <person name="Kalinowski J."/>
            <person name="Ruckert C."/>
        </authorList>
    </citation>
    <scope>NUCLEOTIDE SEQUENCE [LARGE SCALE GENOMIC DNA]</scope>
    <source>
        <strain evidence="3">Coryn-1</strain>
        <plasmid evidence="3">Plasmid pCmaris1</plasmid>
    </source>
</reference>
<dbReference type="SUPFAM" id="SSF52540">
    <property type="entry name" value="P-loop containing nucleoside triphosphate hydrolases"/>
    <property type="match status" value="1"/>
</dbReference>